<dbReference type="OrthoDB" id="10616876at2759"/>
<feature type="region of interest" description="Disordered" evidence="1">
    <location>
        <begin position="25"/>
        <end position="47"/>
    </location>
</feature>
<evidence type="ECO:0000256" key="1">
    <source>
        <dbReference type="SAM" id="MobiDB-lite"/>
    </source>
</evidence>
<dbReference type="EMBL" id="UZAF01000031">
    <property type="protein sequence ID" value="VDO04303.1"/>
    <property type="molecule type" value="Genomic_DNA"/>
</dbReference>
<reference evidence="3 4" key="2">
    <citation type="submission" date="2018-11" db="EMBL/GenBank/DDBJ databases">
        <authorList>
            <consortium name="Pathogen Informatics"/>
        </authorList>
    </citation>
    <scope>NUCLEOTIDE SEQUENCE [LARGE SCALE GENOMIC DNA]</scope>
    <source>
        <strain evidence="3 4">MHpl1</strain>
    </source>
</reference>
<name>A0A0N4VS12_HAEPC</name>
<keyword evidence="2" id="KW-0812">Transmembrane</keyword>
<dbReference type="STRING" id="6290.A0A0N4VS12"/>
<evidence type="ECO:0000313" key="3">
    <source>
        <dbReference type="EMBL" id="VDO04303.1"/>
    </source>
</evidence>
<organism evidence="5">
    <name type="scientific">Haemonchus placei</name>
    <name type="common">Barber's pole worm</name>
    <dbReference type="NCBI Taxonomy" id="6290"/>
    <lineage>
        <taxon>Eukaryota</taxon>
        <taxon>Metazoa</taxon>
        <taxon>Ecdysozoa</taxon>
        <taxon>Nematoda</taxon>
        <taxon>Chromadorea</taxon>
        <taxon>Rhabditida</taxon>
        <taxon>Rhabditina</taxon>
        <taxon>Rhabditomorpha</taxon>
        <taxon>Strongyloidea</taxon>
        <taxon>Trichostrongylidae</taxon>
        <taxon>Haemonchus</taxon>
    </lineage>
</organism>
<keyword evidence="4" id="KW-1185">Reference proteome</keyword>
<dbReference type="Proteomes" id="UP000268014">
    <property type="component" value="Unassembled WGS sequence"/>
</dbReference>
<reference evidence="5" key="1">
    <citation type="submission" date="2017-02" db="UniProtKB">
        <authorList>
            <consortium name="WormBaseParasite"/>
        </authorList>
    </citation>
    <scope>IDENTIFICATION</scope>
</reference>
<proteinExistence type="predicted"/>
<evidence type="ECO:0000256" key="2">
    <source>
        <dbReference type="SAM" id="Phobius"/>
    </source>
</evidence>
<sequence>MRSSNNYHYYTQPVDAQTLAEAAKHVRARQERERRESHEIQEDSEKRRDLNATRILEAKCRNIVFEVRGIRRVLTYYSQRSTFFFFFLFALVFSC</sequence>
<evidence type="ECO:0000313" key="4">
    <source>
        <dbReference type="Proteomes" id="UP000268014"/>
    </source>
</evidence>
<gene>
    <name evidence="3" type="ORF">HPLM_LOCUS70</name>
</gene>
<dbReference type="AlphaFoldDB" id="A0A0N4VS12"/>
<protein>
    <submittedName>
        <fullName evidence="5">IBB domain-containing protein</fullName>
    </submittedName>
</protein>
<accession>A0A0N4VS12</accession>
<keyword evidence="2" id="KW-1133">Transmembrane helix</keyword>
<dbReference type="WBParaSite" id="HPLM_0000006901-mRNA-1">
    <property type="protein sequence ID" value="HPLM_0000006901-mRNA-1"/>
    <property type="gene ID" value="HPLM_0000006901"/>
</dbReference>
<evidence type="ECO:0000313" key="5">
    <source>
        <dbReference type="WBParaSite" id="HPLM_0000006901-mRNA-1"/>
    </source>
</evidence>
<feature type="transmembrane region" description="Helical" evidence="2">
    <location>
        <begin position="74"/>
        <end position="93"/>
    </location>
</feature>
<keyword evidence="2" id="KW-0472">Membrane</keyword>